<feature type="region of interest" description="Disordered" evidence="7">
    <location>
        <begin position="1"/>
        <end position="115"/>
    </location>
</feature>
<dbReference type="PANTHER" id="PTHR30576">
    <property type="entry name" value="COLANIC BIOSYNTHESIS UDP-GLUCOSE LIPID CARRIER TRANSFERASE"/>
    <property type="match status" value="1"/>
</dbReference>
<keyword evidence="11" id="KW-1185">Reference proteome</keyword>
<dbReference type="RefSeq" id="WP_196413394.1">
    <property type="nucleotide sequence ID" value="NZ_JADQTO010000004.1"/>
</dbReference>
<feature type="compositionally biased region" description="Basic and acidic residues" evidence="7">
    <location>
        <begin position="92"/>
        <end position="106"/>
    </location>
</feature>
<sequence length="595" mass="65289">MSQDVSEGLADALTEPTVVLPVIRPERVPPAPPPGHGPANHPPGNHGPQHPPRRGSGLNKIPAPGVPLSPAPAGAETRNAAPRTVRSAPDPARNRAMERHWSDRPSRSQAARAANRPFVRARGRHAAMSRRQLWERRYVRALVLSDLVAGIVAGVVTFMVRFGDAVTAYNRGYIVLSALLPVALLVVLAICRAYERRYLFVGSDEYQRVIRGGVGLIAGTSVVSYALDLDLARSYVLVALPVAIATVVMSRFLLRKRLHLARTRGDNLRRVIVVGHELSVIGITRQLRRERYHGLEVVGACLPPDADGIGMADLTVYGTFDDVASAVVQADADTVVVLSCPELDGAAVRRLAWQLERDEVDLVVASALVDVAGARTTIRPFDGLPMLHVEHPRLHGGSRLVKDVVDRLGALLLLILSGPVLLSVALCVGLTSRGPVLFRQVRVGRDGRHFRMFKFRSMYVDAEARLHELRHLNEHDGVLFKIRDDPRVTPVGRWLRRFSLDELPQLLNVLSGQMSLVGPRPPLPTEVAAYADDVRRRLAVKPGMTGLWQVSGRSDLSWEEAVRLDLRYVENWSLSLDLVILLRTVTAVARSSGAY</sequence>
<proteinExistence type="inferred from homology"/>
<evidence type="ECO:0000313" key="11">
    <source>
        <dbReference type="Proteomes" id="UP000598146"/>
    </source>
</evidence>
<feature type="transmembrane region" description="Helical" evidence="8">
    <location>
        <begin position="138"/>
        <end position="160"/>
    </location>
</feature>
<keyword evidence="5 8" id="KW-1133">Transmembrane helix</keyword>
<accession>A0A931C1G6</accession>
<dbReference type="Pfam" id="PF02397">
    <property type="entry name" value="Bac_transf"/>
    <property type="match status" value="1"/>
</dbReference>
<dbReference type="GO" id="GO:0016020">
    <property type="term" value="C:membrane"/>
    <property type="evidence" value="ECO:0007669"/>
    <property type="project" value="UniProtKB-SubCell"/>
</dbReference>
<evidence type="ECO:0000256" key="8">
    <source>
        <dbReference type="SAM" id="Phobius"/>
    </source>
</evidence>
<feature type="transmembrane region" description="Helical" evidence="8">
    <location>
        <begin position="408"/>
        <end position="431"/>
    </location>
</feature>
<dbReference type="EMBL" id="JADQTO010000004">
    <property type="protein sequence ID" value="MBG0561575.1"/>
    <property type="molecule type" value="Genomic_DNA"/>
</dbReference>
<organism evidence="10 11">
    <name type="scientific">Actinoplanes aureus</name>
    <dbReference type="NCBI Taxonomy" id="2792083"/>
    <lineage>
        <taxon>Bacteria</taxon>
        <taxon>Bacillati</taxon>
        <taxon>Actinomycetota</taxon>
        <taxon>Actinomycetes</taxon>
        <taxon>Micromonosporales</taxon>
        <taxon>Micromonosporaceae</taxon>
        <taxon>Actinoplanes</taxon>
    </lineage>
</organism>
<dbReference type="Proteomes" id="UP000598146">
    <property type="component" value="Unassembled WGS sequence"/>
</dbReference>
<comment type="similarity">
    <text evidence="2">Belongs to the bacterial sugar transferase family.</text>
</comment>
<evidence type="ECO:0000256" key="1">
    <source>
        <dbReference type="ARBA" id="ARBA00004141"/>
    </source>
</evidence>
<feature type="transmembrane region" description="Helical" evidence="8">
    <location>
        <begin position="206"/>
        <end position="227"/>
    </location>
</feature>
<dbReference type="InterPro" id="IPR003362">
    <property type="entry name" value="Bact_transf"/>
</dbReference>
<keyword evidence="4 8" id="KW-0812">Transmembrane</keyword>
<feature type="transmembrane region" description="Helical" evidence="8">
    <location>
        <begin position="233"/>
        <end position="254"/>
    </location>
</feature>
<comment type="caution">
    <text evidence="10">The sequence shown here is derived from an EMBL/GenBank/DDBJ whole genome shotgun (WGS) entry which is preliminary data.</text>
</comment>
<dbReference type="PANTHER" id="PTHR30576:SF10">
    <property type="entry name" value="SLL5057 PROTEIN"/>
    <property type="match status" value="1"/>
</dbReference>
<evidence type="ECO:0000259" key="9">
    <source>
        <dbReference type="Pfam" id="PF02397"/>
    </source>
</evidence>
<feature type="transmembrane region" description="Helical" evidence="8">
    <location>
        <begin position="172"/>
        <end position="194"/>
    </location>
</feature>
<dbReference type="AlphaFoldDB" id="A0A931C1G6"/>
<protein>
    <submittedName>
        <fullName evidence="10">Sugar transferase</fullName>
    </submittedName>
</protein>
<reference evidence="10" key="1">
    <citation type="submission" date="2020-11" db="EMBL/GenBank/DDBJ databases">
        <title>Isolation and identification of active actinomycetes.</title>
        <authorList>
            <person name="Sun X."/>
        </authorList>
    </citation>
    <scope>NUCLEOTIDE SEQUENCE</scope>
    <source>
        <strain evidence="10">NEAU-A11</strain>
    </source>
</reference>
<feature type="compositionally biased region" description="Low complexity" evidence="7">
    <location>
        <begin position="37"/>
        <end position="48"/>
    </location>
</feature>
<dbReference type="InterPro" id="IPR017475">
    <property type="entry name" value="EPS_sugar_tfrase"/>
</dbReference>
<dbReference type="Pfam" id="PF13727">
    <property type="entry name" value="CoA_binding_3"/>
    <property type="match status" value="1"/>
</dbReference>
<keyword evidence="3 10" id="KW-0808">Transferase</keyword>
<gene>
    <name evidence="10" type="ORF">I4J89_08890</name>
</gene>
<dbReference type="NCBIfam" id="TIGR03025">
    <property type="entry name" value="EPS_sugtrans"/>
    <property type="match status" value="1"/>
</dbReference>
<evidence type="ECO:0000256" key="2">
    <source>
        <dbReference type="ARBA" id="ARBA00006464"/>
    </source>
</evidence>
<evidence type="ECO:0000256" key="6">
    <source>
        <dbReference type="ARBA" id="ARBA00023136"/>
    </source>
</evidence>
<keyword evidence="6 8" id="KW-0472">Membrane</keyword>
<evidence type="ECO:0000256" key="5">
    <source>
        <dbReference type="ARBA" id="ARBA00022989"/>
    </source>
</evidence>
<dbReference type="GO" id="GO:0016780">
    <property type="term" value="F:phosphotransferase activity, for other substituted phosphate groups"/>
    <property type="evidence" value="ECO:0007669"/>
    <property type="project" value="TreeGrafter"/>
</dbReference>
<evidence type="ECO:0000256" key="7">
    <source>
        <dbReference type="SAM" id="MobiDB-lite"/>
    </source>
</evidence>
<name>A0A931C1G6_9ACTN</name>
<comment type="subcellular location">
    <subcellularLocation>
        <location evidence="1">Membrane</location>
        <topology evidence="1">Multi-pass membrane protein</topology>
    </subcellularLocation>
</comment>
<evidence type="ECO:0000256" key="4">
    <source>
        <dbReference type="ARBA" id="ARBA00022692"/>
    </source>
</evidence>
<feature type="domain" description="Bacterial sugar transferase" evidence="9">
    <location>
        <begin position="402"/>
        <end position="589"/>
    </location>
</feature>
<evidence type="ECO:0000256" key="3">
    <source>
        <dbReference type="ARBA" id="ARBA00022679"/>
    </source>
</evidence>
<evidence type="ECO:0000313" key="10">
    <source>
        <dbReference type="EMBL" id="MBG0561575.1"/>
    </source>
</evidence>